<keyword evidence="4" id="KW-1185">Reference proteome</keyword>
<keyword evidence="2" id="KW-1133">Transmembrane helix</keyword>
<protein>
    <submittedName>
        <fullName evidence="3">Uncharacterized protein</fullName>
    </submittedName>
</protein>
<keyword evidence="2" id="KW-0472">Membrane</keyword>
<evidence type="ECO:0000313" key="4">
    <source>
        <dbReference type="Proteomes" id="UP000186455"/>
    </source>
</evidence>
<accession>A0A1Q4V3R9</accession>
<evidence type="ECO:0000256" key="1">
    <source>
        <dbReference type="SAM" id="MobiDB-lite"/>
    </source>
</evidence>
<sequence>MCAVVAVTLVTVVTVTDLDTADRTASVVGAALSAFGLLTAVYGLVRGPAAAPERSGARSVTAAGSIGRAVTGDRNRVGTPPPPVPGTDSVAGTDSAAGTAPAPRPPVGERAVDAGGDVAEAITGDGNRA</sequence>
<feature type="region of interest" description="Disordered" evidence="1">
    <location>
        <begin position="51"/>
        <end position="129"/>
    </location>
</feature>
<evidence type="ECO:0000256" key="2">
    <source>
        <dbReference type="SAM" id="Phobius"/>
    </source>
</evidence>
<organism evidence="3 4">
    <name type="scientific">Streptomyces uncialis</name>
    <dbReference type="NCBI Taxonomy" id="1048205"/>
    <lineage>
        <taxon>Bacteria</taxon>
        <taxon>Bacillati</taxon>
        <taxon>Actinomycetota</taxon>
        <taxon>Actinomycetes</taxon>
        <taxon>Kitasatosporales</taxon>
        <taxon>Streptomycetaceae</taxon>
        <taxon>Streptomyces</taxon>
    </lineage>
</organism>
<proteinExistence type="predicted"/>
<reference evidence="3 4" key="1">
    <citation type="submission" date="2015-06" db="EMBL/GenBank/DDBJ databases">
        <title>Cloning and characterization of the uncialamcin biosynthetic gene cluster.</title>
        <authorList>
            <person name="Yan X."/>
            <person name="Huang T."/>
            <person name="Ge H."/>
            <person name="Shen B."/>
        </authorList>
    </citation>
    <scope>NUCLEOTIDE SEQUENCE [LARGE SCALE GENOMIC DNA]</scope>
    <source>
        <strain evidence="3 4">DCA2648</strain>
    </source>
</reference>
<dbReference type="Proteomes" id="UP000186455">
    <property type="component" value="Unassembled WGS sequence"/>
</dbReference>
<name>A0A1Q4V3R9_9ACTN</name>
<evidence type="ECO:0000313" key="3">
    <source>
        <dbReference type="EMBL" id="OKH92389.1"/>
    </source>
</evidence>
<dbReference type="EMBL" id="LFBV01000007">
    <property type="protein sequence ID" value="OKH92389.1"/>
    <property type="molecule type" value="Genomic_DNA"/>
</dbReference>
<gene>
    <name evidence="3" type="ORF">AB852_25320</name>
</gene>
<dbReference type="AlphaFoldDB" id="A0A1Q4V3R9"/>
<keyword evidence="2" id="KW-0812">Transmembrane</keyword>
<comment type="caution">
    <text evidence="3">The sequence shown here is derived from an EMBL/GenBank/DDBJ whole genome shotgun (WGS) entry which is preliminary data.</text>
</comment>
<feature type="transmembrane region" description="Helical" evidence="2">
    <location>
        <begin position="27"/>
        <end position="45"/>
    </location>
</feature>